<sequence>MALAVVVDATLIRGVLAPALMRLAGRANRWAPRPPASRAEDHRRECLAMTGTPITQLDLNGFQQVDQLAWLDDNGIGLTLHYFDLPPDLPAPLERLPELQAALARQAAEAGAGLIEAVVEPVDGLPAVRQIVKVPHWQGHGQVFLGSYTVPRATCSTVLKLQAPEQGMTGLREAVVADRLGPDRYFVPSPYAPDATGGLPFHMGDDPQYDAMFPDHPLSLLRQALRRLLPTVRLDPRFKAEPAFA</sequence>
<keyword evidence="2" id="KW-1185">Reference proteome</keyword>
<comment type="caution">
    <text evidence="1">The sequence shown here is derived from an EMBL/GenBank/DDBJ whole genome shotgun (WGS) entry which is preliminary data.</text>
</comment>
<protein>
    <submittedName>
        <fullName evidence="1">Uncharacterized protein</fullName>
    </submittedName>
</protein>
<evidence type="ECO:0000313" key="2">
    <source>
        <dbReference type="Proteomes" id="UP001500620"/>
    </source>
</evidence>
<dbReference type="EMBL" id="BAABAT010000051">
    <property type="protein sequence ID" value="GAA4262349.1"/>
    <property type="molecule type" value="Genomic_DNA"/>
</dbReference>
<organism evidence="1 2">
    <name type="scientific">Dactylosporangium darangshiense</name>
    <dbReference type="NCBI Taxonomy" id="579108"/>
    <lineage>
        <taxon>Bacteria</taxon>
        <taxon>Bacillati</taxon>
        <taxon>Actinomycetota</taxon>
        <taxon>Actinomycetes</taxon>
        <taxon>Micromonosporales</taxon>
        <taxon>Micromonosporaceae</taxon>
        <taxon>Dactylosporangium</taxon>
    </lineage>
</organism>
<dbReference type="Proteomes" id="UP001500620">
    <property type="component" value="Unassembled WGS sequence"/>
</dbReference>
<accession>A0ABP8DRS4</accession>
<reference evidence="2" key="1">
    <citation type="journal article" date="2019" name="Int. J. Syst. Evol. Microbiol.">
        <title>The Global Catalogue of Microorganisms (GCM) 10K type strain sequencing project: providing services to taxonomists for standard genome sequencing and annotation.</title>
        <authorList>
            <consortium name="The Broad Institute Genomics Platform"/>
            <consortium name="The Broad Institute Genome Sequencing Center for Infectious Disease"/>
            <person name="Wu L."/>
            <person name="Ma J."/>
        </authorList>
    </citation>
    <scope>NUCLEOTIDE SEQUENCE [LARGE SCALE GENOMIC DNA]</scope>
    <source>
        <strain evidence="2">JCM 17441</strain>
    </source>
</reference>
<name>A0ABP8DRS4_9ACTN</name>
<evidence type="ECO:0000313" key="1">
    <source>
        <dbReference type="EMBL" id="GAA4262349.1"/>
    </source>
</evidence>
<proteinExistence type="predicted"/>
<gene>
    <name evidence="1" type="ORF">GCM10022255_098640</name>
</gene>